<dbReference type="PANTHER" id="PTHR22933:SF43">
    <property type="entry name" value="LP10131P"/>
    <property type="match status" value="1"/>
</dbReference>
<dbReference type="SMART" id="SM00494">
    <property type="entry name" value="ChtBD2"/>
    <property type="match status" value="1"/>
</dbReference>
<feature type="compositionally biased region" description="Low complexity" evidence="1">
    <location>
        <begin position="199"/>
        <end position="220"/>
    </location>
</feature>
<evidence type="ECO:0000256" key="1">
    <source>
        <dbReference type="SAM" id="MobiDB-lite"/>
    </source>
</evidence>
<feature type="compositionally biased region" description="Basic and acidic residues" evidence="1">
    <location>
        <begin position="161"/>
        <end position="170"/>
    </location>
</feature>
<dbReference type="GO" id="GO:0005576">
    <property type="term" value="C:extracellular region"/>
    <property type="evidence" value="ECO:0007669"/>
    <property type="project" value="InterPro"/>
</dbReference>
<dbReference type="Gene3D" id="2.170.140.10">
    <property type="entry name" value="Chitin binding domain"/>
    <property type="match status" value="1"/>
</dbReference>
<dbReference type="AlphaFoldDB" id="A0AAE1P450"/>
<dbReference type="GO" id="GO:0008061">
    <property type="term" value="F:chitin binding"/>
    <property type="evidence" value="ECO:0007669"/>
    <property type="project" value="InterPro"/>
</dbReference>
<feature type="compositionally biased region" description="Polar residues" evidence="1">
    <location>
        <begin position="10"/>
        <end position="21"/>
    </location>
</feature>
<comment type="caution">
    <text evidence="3">The sequence shown here is derived from an EMBL/GenBank/DDBJ whole genome shotgun (WGS) entry which is preliminary data.</text>
</comment>
<dbReference type="Proteomes" id="UP001292094">
    <property type="component" value="Unassembled WGS sequence"/>
</dbReference>
<dbReference type="InterPro" id="IPR002557">
    <property type="entry name" value="Chitin-bd_dom"/>
</dbReference>
<evidence type="ECO:0000313" key="4">
    <source>
        <dbReference type="Proteomes" id="UP001292094"/>
    </source>
</evidence>
<gene>
    <name evidence="3" type="ORF">Pmani_027183</name>
</gene>
<dbReference type="Pfam" id="PF01607">
    <property type="entry name" value="CBM_14"/>
    <property type="match status" value="1"/>
</dbReference>
<name>A0AAE1P450_9EUCA</name>
<protein>
    <recommendedName>
        <fullName evidence="2">Chitin-binding type-2 domain-containing protein</fullName>
    </recommendedName>
</protein>
<dbReference type="InterPro" id="IPR036508">
    <property type="entry name" value="Chitin-bd_dom_sf"/>
</dbReference>
<feature type="domain" description="Chitin-binding type-2" evidence="2">
    <location>
        <begin position="82"/>
        <end position="140"/>
    </location>
</feature>
<accession>A0AAE1P450</accession>
<reference evidence="3" key="1">
    <citation type="submission" date="2023-11" db="EMBL/GenBank/DDBJ databases">
        <title>Genome assemblies of two species of porcelain crab, Petrolisthes cinctipes and Petrolisthes manimaculis (Anomura: Porcellanidae).</title>
        <authorList>
            <person name="Angst P."/>
        </authorList>
    </citation>
    <scope>NUCLEOTIDE SEQUENCE</scope>
    <source>
        <strain evidence="3">PB745_02</strain>
        <tissue evidence="3">Gill</tissue>
    </source>
</reference>
<dbReference type="InterPro" id="IPR052976">
    <property type="entry name" value="Scoloptoxin-like"/>
</dbReference>
<proteinExistence type="predicted"/>
<feature type="compositionally biased region" description="Low complexity" evidence="1">
    <location>
        <begin position="171"/>
        <end position="186"/>
    </location>
</feature>
<feature type="region of interest" description="Disordered" evidence="1">
    <location>
        <begin position="159"/>
        <end position="220"/>
    </location>
</feature>
<dbReference type="PANTHER" id="PTHR22933">
    <property type="entry name" value="FI18007P1-RELATED"/>
    <property type="match status" value="1"/>
</dbReference>
<keyword evidence="4" id="KW-1185">Reference proteome</keyword>
<dbReference type="SUPFAM" id="SSF57625">
    <property type="entry name" value="Invertebrate chitin-binding proteins"/>
    <property type="match status" value="1"/>
</dbReference>
<evidence type="ECO:0000313" key="3">
    <source>
        <dbReference type="EMBL" id="KAK4300629.1"/>
    </source>
</evidence>
<dbReference type="EMBL" id="JAWZYT010003020">
    <property type="protein sequence ID" value="KAK4300629.1"/>
    <property type="molecule type" value="Genomic_DNA"/>
</dbReference>
<sequence>MGAVTPFPQGPSQYSRSSQVYQDEPRYTGPAPQADQYQPEAPKYQKKYQDIEEEDEDYDNVNAIPGEPGKDYPVLGFIPITGFSCSEKLPGFYADEKANCQVWHYCKTDGLMESFLCPNGTIYNQGNRVCEWWFNVKCDAETLSLQARVNEDLYIVPSPKPESKYTKDSPKYAPAQPKYAPARPQYSPVDPAQYSPVDPAQYSPIEQQQQYQYSPDQSVF</sequence>
<organism evidence="3 4">
    <name type="scientific">Petrolisthes manimaculis</name>
    <dbReference type="NCBI Taxonomy" id="1843537"/>
    <lineage>
        <taxon>Eukaryota</taxon>
        <taxon>Metazoa</taxon>
        <taxon>Ecdysozoa</taxon>
        <taxon>Arthropoda</taxon>
        <taxon>Crustacea</taxon>
        <taxon>Multicrustacea</taxon>
        <taxon>Malacostraca</taxon>
        <taxon>Eumalacostraca</taxon>
        <taxon>Eucarida</taxon>
        <taxon>Decapoda</taxon>
        <taxon>Pleocyemata</taxon>
        <taxon>Anomura</taxon>
        <taxon>Galatheoidea</taxon>
        <taxon>Porcellanidae</taxon>
        <taxon>Petrolisthes</taxon>
    </lineage>
</organism>
<evidence type="ECO:0000259" key="2">
    <source>
        <dbReference type="PROSITE" id="PS50940"/>
    </source>
</evidence>
<feature type="region of interest" description="Disordered" evidence="1">
    <location>
        <begin position="1"/>
        <end position="54"/>
    </location>
</feature>
<dbReference type="PROSITE" id="PS50940">
    <property type="entry name" value="CHIT_BIND_II"/>
    <property type="match status" value="1"/>
</dbReference>